<gene>
    <name evidence="2" type="ORF">CCHR01_13855</name>
</gene>
<dbReference type="Proteomes" id="UP001243330">
    <property type="component" value="Unassembled WGS sequence"/>
</dbReference>
<dbReference type="EMBL" id="JAQOWY010000354">
    <property type="protein sequence ID" value="KAK1843509.1"/>
    <property type="molecule type" value="Genomic_DNA"/>
</dbReference>
<feature type="region of interest" description="Disordered" evidence="1">
    <location>
        <begin position="1"/>
        <end position="61"/>
    </location>
</feature>
<sequence>MVLRSLVTDTSSPTIRHEDIPTNRPSAPASKKDTERAKTYNNGHSPVVTGPTTTPSLTGLSMGERTGSRVFQWVWSYVTAEEGGGAHEGIVVKVGHMGTESGSRSSAPCSLSVRNNVSPAYRADL</sequence>
<reference evidence="2" key="1">
    <citation type="submission" date="2023-01" db="EMBL/GenBank/DDBJ databases">
        <title>Colletotrichum chrysophilum M932 genome sequence.</title>
        <authorList>
            <person name="Baroncelli R."/>
        </authorList>
    </citation>
    <scope>NUCLEOTIDE SEQUENCE</scope>
    <source>
        <strain evidence="2">M932</strain>
    </source>
</reference>
<evidence type="ECO:0000313" key="2">
    <source>
        <dbReference type="EMBL" id="KAK1843509.1"/>
    </source>
</evidence>
<comment type="caution">
    <text evidence="2">The sequence shown here is derived from an EMBL/GenBank/DDBJ whole genome shotgun (WGS) entry which is preliminary data.</text>
</comment>
<evidence type="ECO:0000313" key="3">
    <source>
        <dbReference type="Proteomes" id="UP001243330"/>
    </source>
</evidence>
<protein>
    <submittedName>
        <fullName evidence="2">Uncharacterized protein</fullName>
    </submittedName>
</protein>
<dbReference type="AlphaFoldDB" id="A0AAD9EA39"/>
<feature type="compositionally biased region" description="Low complexity" evidence="1">
    <location>
        <begin position="45"/>
        <end position="61"/>
    </location>
</feature>
<accession>A0AAD9EA39</accession>
<evidence type="ECO:0000256" key="1">
    <source>
        <dbReference type="SAM" id="MobiDB-lite"/>
    </source>
</evidence>
<name>A0AAD9EA39_9PEZI</name>
<keyword evidence="3" id="KW-1185">Reference proteome</keyword>
<proteinExistence type="predicted"/>
<organism evidence="2 3">
    <name type="scientific">Colletotrichum chrysophilum</name>
    <dbReference type="NCBI Taxonomy" id="1836956"/>
    <lineage>
        <taxon>Eukaryota</taxon>
        <taxon>Fungi</taxon>
        <taxon>Dikarya</taxon>
        <taxon>Ascomycota</taxon>
        <taxon>Pezizomycotina</taxon>
        <taxon>Sordariomycetes</taxon>
        <taxon>Hypocreomycetidae</taxon>
        <taxon>Glomerellales</taxon>
        <taxon>Glomerellaceae</taxon>
        <taxon>Colletotrichum</taxon>
        <taxon>Colletotrichum gloeosporioides species complex</taxon>
    </lineage>
</organism>